<reference evidence="2 3" key="1">
    <citation type="submission" date="2019-04" db="EMBL/GenBank/DDBJ databases">
        <title>Fungal friends and foes A comparative genomics study of 23 Aspergillus species from section Flavi.</title>
        <authorList>
            <consortium name="DOE Joint Genome Institute"/>
            <person name="Kjaerbolling I."/>
            <person name="Vesth T.C."/>
            <person name="Frisvad J.C."/>
            <person name="Nybo J.L."/>
            <person name="Theobald S."/>
            <person name="Kildgaard S."/>
            <person name="Petersen T.I."/>
            <person name="Kuo A."/>
            <person name="Sato A."/>
            <person name="Lyhne E.K."/>
            <person name="Kogle M.E."/>
            <person name="Wiebenga A."/>
            <person name="Kun R.S."/>
            <person name="Lubbers R.J."/>
            <person name="Makela M.R."/>
            <person name="Barry K."/>
            <person name="Chovatia M."/>
            <person name="Clum A."/>
            <person name="Daum C."/>
            <person name="Haridas S."/>
            <person name="He G."/>
            <person name="LaButti K."/>
            <person name="Lipzen A."/>
            <person name="Mondo S."/>
            <person name="Pangilinan J."/>
            <person name="Riley R."/>
            <person name="Salamov A."/>
            <person name="Simmons B.A."/>
            <person name="Magnuson J.K."/>
            <person name="Henrissat B."/>
            <person name="Mortensen U.H."/>
            <person name="Larsen T.O."/>
            <person name="De vries R.P."/>
            <person name="Grigoriev I.V."/>
            <person name="Machida M."/>
            <person name="Baker S.E."/>
            <person name="Andersen M.R."/>
        </authorList>
    </citation>
    <scope>NUCLEOTIDE SEQUENCE [LARGE SCALE GENOMIC DNA]</scope>
    <source>
        <strain evidence="2 3">CBS 126849</strain>
    </source>
</reference>
<dbReference type="AlphaFoldDB" id="A0A5N6E5S3"/>
<proteinExistence type="predicted"/>
<feature type="compositionally biased region" description="Polar residues" evidence="1">
    <location>
        <begin position="93"/>
        <end position="107"/>
    </location>
</feature>
<evidence type="ECO:0000313" key="2">
    <source>
        <dbReference type="EMBL" id="KAB8212659.1"/>
    </source>
</evidence>
<sequence>EVHRPFNRFDDKSLHADPNVAFAWQSGHRPIARALNYGLDGAFPTQLQPSLLQAYEWVSTRWHEFLGQGSKSTVRPAPWSAGVSSARPVNQQFPSVSALSPGQNPQGPLSYLPEPSAPSTNLSAPDSLPKVISSLPTPPSTQPPRQEPPTPPAGQLPDTAILRSRPVESELTDITPLPTSQNIQVEKRVAGISQQVCSSLESELQSAIDLSDDEAMAAGAREQSLARRVEHFRGTLVFWQEAKCPLCFSYGRYSGSHRHELESCPRKEAAAVVQIQKIIQDMPHWRDSVPGGFCPQSSVGGHGIRRQSLTDLHCRRHWYRSLIQPVRHVSLIFLFRVSLLSC</sequence>
<evidence type="ECO:0000256" key="1">
    <source>
        <dbReference type="SAM" id="MobiDB-lite"/>
    </source>
</evidence>
<name>A0A5N6E5S3_9EURO</name>
<accession>A0A5N6E5S3</accession>
<protein>
    <submittedName>
        <fullName evidence="2">Uncharacterized protein</fullName>
    </submittedName>
</protein>
<organism evidence="2 3">
    <name type="scientific">Aspergillus novoparasiticus</name>
    <dbReference type="NCBI Taxonomy" id="986946"/>
    <lineage>
        <taxon>Eukaryota</taxon>
        <taxon>Fungi</taxon>
        <taxon>Dikarya</taxon>
        <taxon>Ascomycota</taxon>
        <taxon>Pezizomycotina</taxon>
        <taxon>Eurotiomycetes</taxon>
        <taxon>Eurotiomycetidae</taxon>
        <taxon>Eurotiales</taxon>
        <taxon>Aspergillaceae</taxon>
        <taxon>Aspergillus</taxon>
        <taxon>Aspergillus subgen. Circumdati</taxon>
    </lineage>
</organism>
<keyword evidence="3" id="KW-1185">Reference proteome</keyword>
<dbReference type="Proteomes" id="UP000326799">
    <property type="component" value="Unassembled WGS sequence"/>
</dbReference>
<feature type="non-terminal residue" evidence="2">
    <location>
        <position position="1"/>
    </location>
</feature>
<gene>
    <name evidence="2" type="ORF">BDV33DRAFT_211083</name>
</gene>
<dbReference type="EMBL" id="ML734092">
    <property type="protein sequence ID" value="KAB8212659.1"/>
    <property type="molecule type" value="Genomic_DNA"/>
</dbReference>
<feature type="compositionally biased region" description="Pro residues" evidence="1">
    <location>
        <begin position="136"/>
        <end position="154"/>
    </location>
</feature>
<feature type="region of interest" description="Disordered" evidence="1">
    <location>
        <begin position="93"/>
        <end position="158"/>
    </location>
</feature>
<evidence type="ECO:0000313" key="3">
    <source>
        <dbReference type="Proteomes" id="UP000326799"/>
    </source>
</evidence>